<proteinExistence type="inferred from homology"/>
<dbReference type="RefSeq" id="WP_342160929.1">
    <property type="nucleotide sequence ID" value="NZ_JBCDNA010000003.1"/>
</dbReference>
<comment type="caution">
    <text evidence="3">The sequence shown here is derived from an EMBL/GenBank/DDBJ whole genome shotgun (WGS) entry which is preliminary data.</text>
</comment>
<keyword evidence="2 3" id="KW-0418">Kinase</keyword>
<evidence type="ECO:0000256" key="2">
    <source>
        <dbReference type="PIRNR" id="PIRNR006221"/>
    </source>
</evidence>
<organism evidence="3 4">
    <name type="scientific">Lutimonas vermicola</name>
    <dbReference type="NCBI Taxonomy" id="414288"/>
    <lineage>
        <taxon>Bacteria</taxon>
        <taxon>Pseudomonadati</taxon>
        <taxon>Bacteroidota</taxon>
        <taxon>Flavobacteriia</taxon>
        <taxon>Flavobacteriales</taxon>
        <taxon>Flavobacteriaceae</taxon>
        <taxon>Lutimonas</taxon>
    </lineage>
</organism>
<dbReference type="SUPFAM" id="SSF56112">
    <property type="entry name" value="Protein kinase-like (PK-like)"/>
    <property type="match status" value="1"/>
</dbReference>
<dbReference type="Pfam" id="PF03881">
    <property type="entry name" value="Fructosamin_kin"/>
    <property type="match status" value="1"/>
</dbReference>
<evidence type="ECO:0000313" key="4">
    <source>
        <dbReference type="Proteomes" id="UP001474120"/>
    </source>
</evidence>
<dbReference type="PIRSF" id="PIRSF006221">
    <property type="entry name" value="Ketosamine-3-kinase"/>
    <property type="match status" value="1"/>
</dbReference>
<dbReference type="InterPro" id="IPR016477">
    <property type="entry name" value="Fructo-/Ketosamine-3-kinase"/>
</dbReference>
<keyword evidence="2" id="KW-0808">Transferase</keyword>
<protein>
    <submittedName>
        <fullName evidence="3">Fructosamine kinase family protein</fullName>
    </submittedName>
</protein>
<dbReference type="PANTHER" id="PTHR12149:SF8">
    <property type="entry name" value="PROTEIN-RIBULOSAMINE 3-KINASE"/>
    <property type="match status" value="1"/>
</dbReference>
<dbReference type="Gene3D" id="3.30.200.20">
    <property type="entry name" value="Phosphorylase Kinase, domain 1"/>
    <property type="match status" value="1"/>
</dbReference>
<keyword evidence="4" id="KW-1185">Reference proteome</keyword>
<dbReference type="GO" id="GO:0016301">
    <property type="term" value="F:kinase activity"/>
    <property type="evidence" value="ECO:0007669"/>
    <property type="project" value="UniProtKB-KW"/>
</dbReference>
<dbReference type="EMBL" id="JBCDNA010000003">
    <property type="protein sequence ID" value="MEL4456763.1"/>
    <property type="molecule type" value="Genomic_DNA"/>
</dbReference>
<accession>A0ABU9L3S8</accession>
<evidence type="ECO:0000313" key="3">
    <source>
        <dbReference type="EMBL" id="MEL4456763.1"/>
    </source>
</evidence>
<dbReference type="InterPro" id="IPR011009">
    <property type="entry name" value="Kinase-like_dom_sf"/>
</dbReference>
<dbReference type="Proteomes" id="UP001474120">
    <property type="component" value="Unassembled WGS sequence"/>
</dbReference>
<reference evidence="3 4" key="1">
    <citation type="submission" date="2024-04" db="EMBL/GenBank/DDBJ databases">
        <title>whole genome sequencing of Lutimonas vermicola strain IMCC1616.</title>
        <authorList>
            <person name="Bae S.S."/>
        </authorList>
    </citation>
    <scope>NUCLEOTIDE SEQUENCE [LARGE SCALE GENOMIC DNA]</scope>
    <source>
        <strain evidence="3 4">IMCC1616</strain>
    </source>
</reference>
<dbReference type="PANTHER" id="PTHR12149">
    <property type="entry name" value="FRUCTOSAMINE 3 KINASE-RELATED PROTEIN"/>
    <property type="match status" value="1"/>
</dbReference>
<name>A0ABU9L3S8_9FLAO</name>
<evidence type="ECO:0000256" key="1">
    <source>
        <dbReference type="ARBA" id="ARBA00009460"/>
    </source>
</evidence>
<gene>
    <name evidence="3" type="ORF">AABB81_12715</name>
</gene>
<sequence length="287" mass="33187">MMVVKKLIEDRLSVDIISMSPLSGGDINDVYMLDTSAGQFIIKSNYREMFPNMLEREAKGLKQLGKSGVTTPEVIDHFEHDELQVLILQYFEEERANKEFWMYFAQDLSNLHQSSHTFFGLDYDNYIGSLQQANEFKSSWEQFFIENRIKPLIKKAFDNKLLSESHLNSFEGFFTVFSELIPVEPPSLLHGDLWSGNLLCSAGQKPVFIDPAVYFGHREADLAMTQMFGGFDSAFLNFYNDCFPLEKGWQNRISIHNLYPNLVHLILFGRSYLSGIENVIKRFTRKN</sequence>
<dbReference type="Gene3D" id="3.90.1200.10">
    <property type="match status" value="1"/>
</dbReference>
<comment type="similarity">
    <text evidence="1 2">Belongs to the fructosamine kinase family.</text>
</comment>